<sequence length="164" mass="17745">MREFMSGFPTGVTVVTTTGRDGEPHGLTCTSMTSVALDPPTLLVCLRQNSRGTLSALLDRGAFAVNLLHDGAANTARLMARTAVDRFSGLRWNPSPLLRVPWLEDDTHATAECHVSGTVARGDHTVVFGEVAGTAKREGAPLLYGYRQFSSWRGAERFSAEPRN</sequence>
<name>A0A3N4ZA39_9MICO</name>
<reference evidence="3 4" key="1">
    <citation type="submission" date="2018-11" db="EMBL/GenBank/DDBJ databases">
        <title>Sequencing the genomes of 1000 actinobacteria strains.</title>
        <authorList>
            <person name="Klenk H.-P."/>
        </authorList>
    </citation>
    <scope>NUCLEOTIDE SEQUENCE [LARGE SCALE GENOMIC DNA]</scope>
    <source>
        <strain evidence="3 4">DSM 15700</strain>
    </source>
</reference>
<dbReference type="EMBL" id="RKQZ01000001">
    <property type="protein sequence ID" value="RPF22282.1"/>
    <property type="molecule type" value="Genomic_DNA"/>
</dbReference>
<comment type="caution">
    <text evidence="3">The sequence shown here is derived from an EMBL/GenBank/DDBJ whole genome shotgun (WGS) entry which is preliminary data.</text>
</comment>
<evidence type="ECO:0000259" key="2">
    <source>
        <dbReference type="SMART" id="SM00903"/>
    </source>
</evidence>
<dbReference type="Proteomes" id="UP000280501">
    <property type="component" value="Unassembled WGS sequence"/>
</dbReference>
<organism evidence="3 4">
    <name type="scientific">Myceligenerans xiligouense</name>
    <dbReference type="NCBI Taxonomy" id="253184"/>
    <lineage>
        <taxon>Bacteria</taxon>
        <taxon>Bacillati</taxon>
        <taxon>Actinomycetota</taxon>
        <taxon>Actinomycetes</taxon>
        <taxon>Micrococcales</taxon>
        <taxon>Promicromonosporaceae</taxon>
        <taxon>Myceligenerans</taxon>
    </lineage>
</organism>
<proteinExistence type="predicted"/>
<dbReference type="GO" id="GO:0010181">
    <property type="term" value="F:FMN binding"/>
    <property type="evidence" value="ECO:0007669"/>
    <property type="project" value="InterPro"/>
</dbReference>
<dbReference type="SUPFAM" id="SSF50475">
    <property type="entry name" value="FMN-binding split barrel"/>
    <property type="match status" value="1"/>
</dbReference>
<dbReference type="InterPro" id="IPR002563">
    <property type="entry name" value="Flavin_Rdtase-like_dom"/>
</dbReference>
<dbReference type="Gene3D" id="2.30.110.10">
    <property type="entry name" value="Electron Transport, Fmn-binding Protein, Chain A"/>
    <property type="match status" value="1"/>
</dbReference>
<dbReference type="PANTHER" id="PTHR30466:SF1">
    <property type="entry name" value="FMN REDUCTASE (NADH) RUTF"/>
    <property type="match status" value="1"/>
</dbReference>
<dbReference type="InterPro" id="IPR012349">
    <property type="entry name" value="Split_barrel_FMN-bd"/>
</dbReference>
<dbReference type="GO" id="GO:0042602">
    <property type="term" value="F:riboflavin reductase (NADPH) activity"/>
    <property type="evidence" value="ECO:0007669"/>
    <property type="project" value="TreeGrafter"/>
</dbReference>
<accession>A0A3N4ZA39</accession>
<gene>
    <name evidence="3" type="ORF">EDD34_2934</name>
</gene>
<dbReference type="PANTHER" id="PTHR30466">
    <property type="entry name" value="FLAVIN REDUCTASE"/>
    <property type="match status" value="1"/>
</dbReference>
<evidence type="ECO:0000256" key="1">
    <source>
        <dbReference type="ARBA" id="ARBA00023002"/>
    </source>
</evidence>
<dbReference type="SMART" id="SM00903">
    <property type="entry name" value="Flavin_Reduct"/>
    <property type="match status" value="1"/>
</dbReference>
<dbReference type="Pfam" id="PF01613">
    <property type="entry name" value="Flavin_Reduct"/>
    <property type="match status" value="1"/>
</dbReference>
<keyword evidence="4" id="KW-1185">Reference proteome</keyword>
<dbReference type="InterPro" id="IPR050268">
    <property type="entry name" value="NADH-dep_flavin_reductase"/>
</dbReference>
<protein>
    <submittedName>
        <fullName evidence="3">Flavin reductase (DIM6/NTAB) family NADH-FMN oxidoreductase RutF</fullName>
    </submittedName>
</protein>
<feature type="domain" description="Flavin reductase like" evidence="2">
    <location>
        <begin position="5"/>
        <end position="151"/>
    </location>
</feature>
<dbReference type="OrthoDB" id="9792858at2"/>
<keyword evidence="1" id="KW-0560">Oxidoreductase</keyword>
<evidence type="ECO:0000313" key="4">
    <source>
        <dbReference type="Proteomes" id="UP000280501"/>
    </source>
</evidence>
<evidence type="ECO:0000313" key="3">
    <source>
        <dbReference type="EMBL" id="RPF22282.1"/>
    </source>
</evidence>
<dbReference type="AlphaFoldDB" id="A0A3N4ZA39"/>